<evidence type="ECO:0000259" key="11">
    <source>
        <dbReference type="Pfam" id="PF05193"/>
    </source>
</evidence>
<evidence type="ECO:0000256" key="8">
    <source>
        <dbReference type="RuleBase" id="RU004447"/>
    </source>
</evidence>
<evidence type="ECO:0000256" key="6">
    <source>
        <dbReference type="ARBA" id="ARBA00022833"/>
    </source>
</evidence>
<dbReference type="GO" id="GO:0006508">
    <property type="term" value="P:proteolysis"/>
    <property type="evidence" value="ECO:0007669"/>
    <property type="project" value="UniProtKB-KW"/>
</dbReference>
<dbReference type="InterPro" id="IPR050626">
    <property type="entry name" value="Peptidase_M16"/>
</dbReference>
<dbReference type="STRING" id="28115.HQ47_01720"/>
<organism evidence="12 13">
    <name type="scientific">Porphyromonas macacae</name>
    <dbReference type="NCBI Taxonomy" id="28115"/>
    <lineage>
        <taxon>Bacteria</taxon>
        <taxon>Pseudomonadati</taxon>
        <taxon>Bacteroidota</taxon>
        <taxon>Bacteroidia</taxon>
        <taxon>Bacteroidales</taxon>
        <taxon>Porphyromonadaceae</taxon>
        <taxon>Porphyromonas</taxon>
    </lineage>
</organism>
<name>A0A0A2E961_9PORP</name>
<dbReference type="PANTHER" id="PTHR43690:SF34">
    <property type="entry name" value="ZINC PROTEASE PQQL-LIKE"/>
    <property type="match status" value="1"/>
</dbReference>
<evidence type="ECO:0000313" key="13">
    <source>
        <dbReference type="Proteomes" id="UP000030103"/>
    </source>
</evidence>
<dbReference type="PANTHER" id="PTHR43690">
    <property type="entry name" value="NARDILYSIN"/>
    <property type="match status" value="1"/>
</dbReference>
<dbReference type="Pfam" id="PF00675">
    <property type="entry name" value="Peptidase_M16"/>
    <property type="match status" value="1"/>
</dbReference>
<keyword evidence="7" id="KW-0482">Metalloprotease</keyword>
<keyword evidence="5" id="KW-0378">Hydrolase</keyword>
<dbReference type="SUPFAM" id="SSF63411">
    <property type="entry name" value="LuxS/MPP-like metallohydrolase"/>
    <property type="match status" value="4"/>
</dbReference>
<evidence type="ECO:0000256" key="9">
    <source>
        <dbReference type="SAM" id="SignalP"/>
    </source>
</evidence>
<comment type="caution">
    <text evidence="12">The sequence shown here is derived from an EMBL/GenBank/DDBJ whole genome shotgun (WGS) entry which is preliminary data.</text>
</comment>
<dbReference type="OrthoDB" id="9811314at2"/>
<feature type="domain" description="Peptidase M16 C-terminal" evidence="11">
    <location>
        <begin position="698"/>
        <end position="877"/>
    </location>
</feature>
<evidence type="ECO:0000256" key="7">
    <source>
        <dbReference type="ARBA" id="ARBA00023049"/>
    </source>
</evidence>
<dbReference type="InterPro" id="IPR011765">
    <property type="entry name" value="Pept_M16_N"/>
</dbReference>
<dbReference type="Pfam" id="PF05193">
    <property type="entry name" value="Peptidase_M16_C"/>
    <property type="match status" value="2"/>
</dbReference>
<sequence>MNLKKLLVAAAMTLVLTPLFAQSEPQQPQMPPLPIDTAVRMGTLPNGLTYFIRHNQNPKERAHFYIAQRVGSILEEDSQSGLAHFLEHMAFNGTKNFPGKNLISYLEENGVRFGANLNAYTGFDETVYTLMDVPSNRSGIIDSCLLILHDWSHFISLEEKEIDNERGVIHEEWRQGNNASMRMFTTILPRIFPNNRYGQRLPIGSMDVVDHFSYKELRDYYHKWYRPDLQGLIIVGDIDVDYVENKIKEMFKDVPKPVNPAPREYLKVEDNKEPIVVIATDSEATSTILSINFKVEPLSREQKGTIYGMVQNYLYSIVQNMMNDRFHEITIKPNAPFMNADMSIGMYMGITPMMDAISISAQVKEGGLNEALIRLAMEIERVRQHGFTESEYDRARTNLLKAYENSYKERSKRKNGTYADEYKNYFTRGGYIPGIETEYKTLQQLAPNIPIQAVNQIMKEGLPDTENLVIFAMGPKKDNLKYPTEAELLKVFQNARKIKVDPYKEQKSDEKLMTTMPKPGKVVAVKENLKYGMTEWTLSNGAKVYLKKTDHKENEIRMNIVSFGGYLPYLAKDLTNMKVINDVAELGGLGNFDQIALKKALTGRTASISPAVNMTTENISGRSTTEDLETLMQLIHLQFTAQRIDKEAFEAYKQRSIEELQAAQQNPLRSFADSLMQVLYPGNKYMTPLKAEDLEKVNYERCMQIFKERFSNAGDFNFFFVGNIDEAKMKTLVEQYIASLPASGKKEKPALDKVFEMSKGTNVCDYKKDLDTPMAMVLNVINGRMPYNLKNAISMNVLVAVMNQMYLKSIREDEGGTYGVSVGGKLERLPVGEAAIQIFYRTAPEKVDHLNSLIFKEYEEMLKNGLNKEYFAKTIENMKKDHAEKLVGNGYWLNNAVDYIIWNKDFVTNYEKELNAITPESVRKFAEELYKQKNVSKIILRSTKTEKDIAKEKK</sequence>
<evidence type="ECO:0000256" key="5">
    <source>
        <dbReference type="ARBA" id="ARBA00022801"/>
    </source>
</evidence>
<dbReference type="RefSeq" id="WP_036872881.1">
    <property type="nucleotide sequence ID" value="NZ_JRFA01000006.1"/>
</dbReference>
<evidence type="ECO:0000259" key="10">
    <source>
        <dbReference type="Pfam" id="PF00675"/>
    </source>
</evidence>
<dbReference type="Gene3D" id="3.30.830.10">
    <property type="entry name" value="Metalloenzyme, LuxS/M16 peptidase-like"/>
    <property type="match status" value="4"/>
</dbReference>
<dbReference type="GO" id="GO:0046872">
    <property type="term" value="F:metal ion binding"/>
    <property type="evidence" value="ECO:0007669"/>
    <property type="project" value="UniProtKB-KW"/>
</dbReference>
<keyword evidence="6" id="KW-0862">Zinc</keyword>
<keyword evidence="4" id="KW-0479">Metal-binding</keyword>
<gene>
    <name evidence="12" type="ORF">HQ47_01720</name>
</gene>
<feature type="chain" id="PRO_5001986169" evidence="9">
    <location>
        <begin position="22"/>
        <end position="954"/>
    </location>
</feature>
<evidence type="ECO:0000256" key="2">
    <source>
        <dbReference type="ARBA" id="ARBA00007261"/>
    </source>
</evidence>
<dbReference type="AlphaFoldDB" id="A0A0A2E961"/>
<dbReference type="GO" id="GO:0004222">
    <property type="term" value="F:metalloendopeptidase activity"/>
    <property type="evidence" value="ECO:0007669"/>
    <property type="project" value="InterPro"/>
</dbReference>
<comment type="cofactor">
    <cofactor evidence="1">
        <name>Zn(2+)</name>
        <dbReference type="ChEBI" id="CHEBI:29105"/>
    </cofactor>
</comment>
<evidence type="ECO:0000256" key="4">
    <source>
        <dbReference type="ARBA" id="ARBA00022723"/>
    </source>
</evidence>
<dbReference type="Proteomes" id="UP000030103">
    <property type="component" value="Unassembled WGS sequence"/>
</dbReference>
<evidence type="ECO:0000313" key="12">
    <source>
        <dbReference type="EMBL" id="KGN75428.1"/>
    </source>
</evidence>
<accession>A0A0A2E961</accession>
<dbReference type="InterPro" id="IPR001431">
    <property type="entry name" value="Pept_M16_Zn_BS"/>
</dbReference>
<keyword evidence="13" id="KW-1185">Reference proteome</keyword>
<keyword evidence="9" id="KW-0732">Signal</keyword>
<feature type="signal peptide" evidence="9">
    <location>
        <begin position="1"/>
        <end position="21"/>
    </location>
</feature>
<dbReference type="InterPro" id="IPR007863">
    <property type="entry name" value="Peptidase_M16_C"/>
</dbReference>
<reference evidence="12 13" key="1">
    <citation type="submission" date="2014-09" db="EMBL/GenBank/DDBJ databases">
        <title>Draft Genome Sequence of Porphyromonas macacae COT-192_OH2859.</title>
        <authorList>
            <person name="Wallis C."/>
            <person name="Deusch O."/>
            <person name="O'Flynn C."/>
            <person name="Davis I."/>
            <person name="Horsfall A."/>
            <person name="Kirkwood N."/>
            <person name="Harris S."/>
            <person name="Eisen J.A."/>
            <person name="Coil D.A."/>
            <person name="Darling A.E."/>
            <person name="Jospin G."/>
            <person name="Alexiev A."/>
        </authorList>
    </citation>
    <scope>NUCLEOTIDE SEQUENCE [LARGE SCALE GENOMIC DNA]</scope>
    <source>
        <strain evidence="13">COT-192 OH2859</strain>
    </source>
</reference>
<evidence type="ECO:0000256" key="3">
    <source>
        <dbReference type="ARBA" id="ARBA00022670"/>
    </source>
</evidence>
<dbReference type="EMBL" id="JRFA01000006">
    <property type="protein sequence ID" value="KGN75428.1"/>
    <property type="molecule type" value="Genomic_DNA"/>
</dbReference>
<dbReference type="eggNOG" id="COG0612">
    <property type="taxonomic scope" value="Bacteria"/>
</dbReference>
<dbReference type="InterPro" id="IPR011249">
    <property type="entry name" value="Metalloenz_LuxS/M16"/>
</dbReference>
<keyword evidence="3" id="KW-0645">Protease</keyword>
<protein>
    <submittedName>
        <fullName evidence="12">Peptidase M16</fullName>
    </submittedName>
</protein>
<proteinExistence type="inferred from homology"/>
<evidence type="ECO:0000256" key="1">
    <source>
        <dbReference type="ARBA" id="ARBA00001947"/>
    </source>
</evidence>
<feature type="domain" description="Peptidase M16 C-terminal" evidence="11">
    <location>
        <begin position="212"/>
        <end position="399"/>
    </location>
</feature>
<dbReference type="PROSITE" id="PS00143">
    <property type="entry name" value="INSULINASE"/>
    <property type="match status" value="1"/>
</dbReference>
<feature type="domain" description="Peptidase M16 N-terminal" evidence="10">
    <location>
        <begin position="55"/>
        <end position="180"/>
    </location>
</feature>
<comment type="similarity">
    <text evidence="2 8">Belongs to the peptidase M16 family.</text>
</comment>